<dbReference type="EMBL" id="JAPNKE010000002">
    <property type="protein sequence ID" value="MCY1005629.1"/>
    <property type="molecule type" value="Genomic_DNA"/>
</dbReference>
<gene>
    <name evidence="5" type="ORF">OV079_08620</name>
</gene>
<keyword evidence="6" id="KW-1185">Reference proteome</keyword>
<dbReference type="Gene3D" id="2.60.120.600">
    <property type="entry name" value="Domain of unknown function DUF1214, C-terminal domain"/>
    <property type="match status" value="1"/>
</dbReference>
<comment type="caution">
    <text evidence="5">The sequence shown here is derived from an EMBL/GenBank/DDBJ whole genome shotgun (WGS) entry which is preliminary data.</text>
</comment>
<evidence type="ECO:0000259" key="3">
    <source>
        <dbReference type="Pfam" id="PF06742"/>
    </source>
</evidence>
<evidence type="ECO:0000313" key="6">
    <source>
        <dbReference type="Proteomes" id="UP001150924"/>
    </source>
</evidence>
<dbReference type="Proteomes" id="UP001150924">
    <property type="component" value="Unassembled WGS sequence"/>
</dbReference>
<sequence>MHRSSSCCSLVPLLPAALLALACHRSEQVALAPAQEVAAPVEPVPQPQPAPPPPAPTADPRLRKIAEQVYTFAYPLVLMDLTRQVMTVQTPINTFQHLRAYPSAKFREVVSPNADTLYSSAWLDLAKEPIVLSIPDMGKRYWLMPMLDAWTRVFASPGTRTTGNKVQHYAVAGPDWQGELPEGLALLRAPTDTVWIIGRTRVTSELDTLAVHKLQDQFKLTPLSGWGPMAVAPEPPPLTSGVDIGTPPPQQVAAMPPEQFFARVAELLPENPPSDADAPMVEKMRELKLVRGTPFDAEALGPAELLALREGVADARAELAAAARHLPGEKVNGWRIFTDTGQYGVDYARRALVAEIGLGANLPQDALYPATNVDGNGEPLTGAHRYVLHFDKGETPPVEGFWSLTLYDEHHFFVDNPLDRYALGDRSKLRRNKDGSLDIYIQQETPGKAREANWLPAPAGHFNLIMRLYWPKEPALRGDWVPPPVARMP</sequence>
<name>A0A9X3EK93_9BACT</name>
<protein>
    <submittedName>
        <fullName evidence="5">DUF1254 domain-containing protein</fullName>
    </submittedName>
</protein>
<evidence type="ECO:0000256" key="1">
    <source>
        <dbReference type="SAM" id="MobiDB-lite"/>
    </source>
</evidence>
<dbReference type="SUPFAM" id="SSF160935">
    <property type="entry name" value="VPA0735-like"/>
    <property type="match status" value="1"/>
</dbReference>
<feature type="domain" description="DUF1254" evidence="4">
    <location>
        <begin position="92"/>
        <end position="222"/>
    </location>
</feature>
<dbReference type="PANTHER" id="PTHR36509">
    <property type="entry name" value="BLL3101 PROTEIN"/>
    <property type="match status" value="1"/>
</dbReference>
<dbReference type="PANTHER" id="PTHR36509:SF2">
    <property type="entry name" value="BLL3101 PROTEIN"/>
    <property type="match status" value="1"/>
</dbReference>
<dbReference type="Gene3D" id="2.60.40.1610">
    <property type="entry name" value="Domain of unknown function DUF1254"/>
    <property type="match status" value="1"/>
</dbReference>
<keyword evidence="2" id="KW-0732">Signal</keyword>
<dbReference type="PROSITE" id="PS51257">
    <property type="entry name" value="PROKAR_LIPOPROTEIN"/>
    <property type="match status" value="1"/>
</dbReference>
<dbReference type="InterPro" id="IPR010621">
    <property type="entry name" value="DUF1214"/>
</dbReference>
<evidence type="ECO:0000259" key="4">
    <source>
        <dbReference type="Pfam" id="PF06863"/>
    </source>
</evidence>
<dbReference type="Pfam" id="PF06863">
    <property type="entry name" value="DUF1254"/>
    <property type="match status" value="1"/>
</dbReference>
<accession>A0A9X3EK93</accession>
<evidence type="ECO:0000313" key="5">
    <source>
        <dbReference type="EMBL" id="MCY1005629.1"/>
    </source>
</evidence>
<dbReference type="AlphaFoldDB" id="A0A9X3EK93"/>
<dbReference type="Pfam" id="PF06742">
    <property type="entry name" value="DUF1214"/>
    <property type="match status" value="1"/>
</dbReference>
<feature type="region of interest" description="Disordered" evidence="1">
    <location>
        <begin position="40"/>
        <end position="60"/>
    </location>
</feature>
<evidence type="ECO:0000256" key="2">
    <source>
        <dbReference type="SAM" id="SignalP"/>
    </source>
</evidence>
<dbReference type="InterPro" id="IPR037049">
    <property type="entry name" value="DUF1214_C_sf"/>
</dbReference>
<feature type="chain" id="PRO_5040981158" evidence="2">
    <location>
        <begin position="23"/>
        <end position="489"/>
    </location>
</feature>
<feature type="signal peptide" evidence="2">
    <location>
        <begin position="1"/>
        <end position="22"/>
    </location>
</feature>
<proteinExistence type="predicted"/>
<dbReference type="RefSeq" id="WP_267767361.1">
    <property type="nucleotide sequence ID" value="NZ_JAPNKE010000002.1"/>
</dbReference>
<organism evidence="5 6">
    <name type="scientific">Nannocystis pusilla</name>
    <dbReference type="NCBI Taxonomy" id="889268"/>
    <lineage>
        <taxon>Bacteria</taxon>
        <taxon>Pseudomonadati</taxon>
        <taxon>Myxococcota</taxon>
        <taxon>Polyangia</taxon>
        <taxon>Nannocystales</taxon>
        <taxon>Nannocystaceae</taxon>
        <taxon>Nannocystis</taxon>
    </lineage>
</organism>
<feature type="compositionally biased region" description="Pro residues" evidence="1">
    <location>
        <begin position="42"/>
        <end position="57"/>
    </location>
</feature>
<dbReference type="InterPro" id="IPR010679">
    <property type="entry name" value="DUF1254"/>
</dbReference>
<feature type="domain" description="DUF1214" evidence="3">
    <location>
        <begin position="366"/>
        <end position="473"/>
    </location>
</feature>
<reference evidence="5" key="1">
    <citation type="submission" date="2022-11" db="EMBL/GenBank/DDBJ databases">
        <title>Minimal conservation of predation-associated metabolite biosynthetic gene clusters underscores biosynthetic potential of Myxococcota including descriptions for ten novel species: Archangium lansinium sp. nov., Myxococcus landrumus sp. nov., Nannocystis bai.</title>
        <authorList>
            <person name="Ahearne A."/>
            <person name="Stevens C."/>
            <person name="Phillips K."/>
        </authorList>
    </citation>
    <scope>NUCLEOTIDE SEQUENCE</scope>
    <source>
        <strain evidence="5">Na p29</strain>
    </source>
</reference>
<dbReference type="InterPro" id="IPR037050">
    <property type="entry name" value="DUF1254_sf"/>
</dbReference>